<comment type="similarity">
    <text evidence="2">Belongs to the bacterial sugar transferase family.</text>
</comment>
<keyword evidence="3" id="KW-1003">Cell membrane</keyword>
<dbReference type="PANTHER" id="PTHR30576:SF4">
    <property type="entry name" value="UNDECAPRENYL-PHOSPHATE GALACTOSE PHOSPHOTRANSFERASE"/>
    <property type="match status" value="1"/>
</dbReference>
<organism evidence="11 12">
    <name type="scientific">Parasulfitobacter algicola</name>
    <dbReference type="NCBI Taxonomy" id="2614809"/>
    <lineage>
        <taxon>Bacteria</taxon>
        <taxon>Pseudomonadati</taxon>
        <taxon>Pseudomonadota</taxon>
        <taxon>Alphaproteobacteria</taxon>
        <taxon>Rhodobacterales</taxon>
        <taxon>Roseobacteraceae</taxon>
        <taxon>Parasulfitobacter</taxon>
    </lineage>
</organism>
<comment type="caution">
    <text evidence="11">The sequence shown here is derived from an EMBL/GenBank/DDBJ whole genome shotgun (WGS) entry which is preliminary data.</text>
</comment>
<dbReference type="EMBL" id="JABUFE010000004">
    <property type="protein sequence ID" value="NSX54905.1"/>
    <property type="molecule type" value="Genomic_DNA"/>
</dbReference>
<proteinExistence type="inferred from homology"/>
<evidence type="ECO:0000256" key="6">
    <source>
        <dbReference type="ARBA" id="ARBA00022989"/>
    </source>
</evidence>
<evidence type="ECO:0000313" key="12">
    <source>
        <dbReference type="Proteomes" id="UP000777935"/>
    </source>
</evidence>
<comment type="subcellular location">
    <subcellularLocation>
        <location evidence="1">Cell membrane</location>
    </subcellularLocation>
</comment>
<evidence type="ECO:0000256" key="2">
    <source>
        <dbReference type="ARBA" id="ARBA00006464"/>
    </source>
</evidence>
<dbReference type="RefSeq" id="WP_174137419.1">
    <property type="nucleotide sequence ID" value="NZ_JABUFE010000004.1"/>
</dbReference>
<sequence>MSHLKQIEPAMGPSASYGRPQIAVKRADSTPTGGVWKRMLDIAVSLVAIVLLSPLLIGVAVIVKLTSKGAVFYGHGRIGHNGTTFKCWKFRTMVSDSDAALRRYLEQNPDARAEWDQDRKLKNDPRITKIGKTLRDLSIDELPQLFNILKGEMSIVGPRPVVMDELEKYGRSAVFYLKSRPGLTGLWQISGRNDVSYERRVLLDRFYVVNWSFFKDLRIILKTVPAVLGSRGSY</sequence>
<keyword evidence="12" id="KW-1185">Reference proteome</keyword>
<dbReference type="PANTHER" id="PTHR30576">
    <property type="entry name" value="COLANIC BIOSYNTHESIS UDP-GLUCOSE LIPID CARRIER TRANSFERASE"/>
    <property type="match status" value="1"/>
</dbReference>
<dbReference type="InterPro" id="IPR003362">
    <property type="entry name" value="Bact_transf"/>
</dbReference>
<keyword evidence="7 9" id="KW-0472">Membrane</keyword>
<dbReference type="GO" id="GO:0016740">
    <property type="term" value="F:transferase activity"/>
    <property type="evidence" value="ECO:0007669"/>
    <property type="project" value="UniProtKB-KW"/>
</dbReference>
<dbReference type="Pfam" id="PF02397">
    <property type="entry name" value="Bac_transf"/>
    <property type="match status" value="1"/>
</dbReference>
<evidence type="ECO:0000259" key="10">
    <source>
        <dbReference type="Pfam" id="PF02397"/>
    </source>
</evidence>
<gene>
    <name evidence="11" type="ORF">HRQ87_08840</name>
</gene>
<evidence type="ECO:0000313" key="11">
    <source>
        <dbReference type="EMBL" id="NSX54905.1"/>
    </source>
</evidence>
<keyword evidence="6 9" id="KW-1133">Transmembrane helix</keyword>
<keyword evidence="5 9" id="KW-0812">Transmembrane</keyword>
<evidence type="ECO:0000256" key="9">
    <source>
        <dbReference type="SAM" id="Phobius"/>
    </source>
</evidence>
<evidence type="ECO:0000256" key="1">
    <source>
        <dbReference type="ARBA" id="ARBA00004236"/>
    </source>
</evidence>
<keyword evidence="8" id="KW-0270">Exopolysaccharide synthesis</keyword>
<evidence type="ECO:0000256" key="8">
    <source>
        <dbReference type="ARBA" id="ARBA00023169"/>
    </source>
</evidence>
<name>A0ABX2IRD4_9RHOB</name>
<accession>A0ABX2IRD4</accession>
<reference evidence="11 12" key="1">
    <citation type="submission" date="2020-06" db="EMBL/GenBank/DDBJ databases">
        <title>Sulfitobacter algicola sp. nov., isolated from green algae.</title>
        <authorList>
            <person name="Wang C."/>
        </authorList>
    </citation>
    <scope>NUCLEOTIDE SEQUENCE [LARGE SCALE GENOMIC DNA]</scope>
    <source>
        <strain evidence="11 12">1151</strain>
    </source>
</reference>
<protein>
    <submittedName>
        <fullName evidence="11">Sugar transferase</fullName>
    </submittedName>
</protein>
<feature type="domain" description="Bacterial sugar transferase" evidence="10">
    <location>
        <begin position="37"/>
        <end position="228"/>
    </location>
</feature>
<evidence type="ECO:0000256" key="4">
    <source>
        <dbReference type="ARBA" id="ARBA00022679"/>
    </source>
</evidence>
<evidence type="ECO:0000256" key="7">
    <source>
        <dbReference type="ARBA" id="ARBA00023136"/>
    </source>
</evidence>
<dbReference type="Proteomes" id="UP000777935">
    <property type="component" value="Unassembled WGS sequence"/>
</dbReference>
<feature type="transmembrane region" description="Helical" evidence="9">
    <location>
        <begin position="42"/>
        <end position="63"/>
    </location>
</feature>
<evidence type="ECO:0000256" key="5">
    <source>
        <dbReference type="ARBA" id="ARBA00022692"/>
    </source>
</evidence>
<keyword evidence="4 11" id="KW-0808">Transferase</keyword>
<evidence type="ECO:0000256" key="3">
    <source>
        <dbReference type="ARBA" id="ARBA00022475"/>
    </source>
</evidence>